<dbReference type="AlphaFoldDB" id="A0A6M3LCP3"/>
<proteinExistence type="predicted"/>
<name>A0A6M3LCP3_9ZZZZ</name>
<organism evidence="1">
    <name type="scientific">viral metagenome</name>
    <dbReference type="NCBI Taxonomy" id="1070528"/>
    <lineage>
        <taxon>unclassified sequences</taxon>
        <taxon>metagenomes</taxon>
        <taxon>organismal metagenomes</taxon>
    </lineage>
</organism>
<gene>
    <name evidence="1" type="ORF">MM415B03380_0010</name>
</gene>
<accession>A0A6M3LCP3</accession>
<protein>
    <submittedName>
        <fullName evidence="1">Uncharacterized protein</fullName>
    </submittedName>
</protein>
<dbReference type="EMBL" id="MT142984">
    <property type="protein sequence ID" value="QJA91392.1"/>
    <property type="molecule type" value="Genomic_DNA"/>
</dbReference>
<evidence type="ECO:0000313" key="1">
    <source>
        <dbReference type="EMBL" id="QJA91392.1"/>
    </source>
</evidence>
<reference evidence="1" key="1">
    <citation type="submission" date="2020-03" db="EMBL/GenBank/DDBJ databases">
        <title>The deep terrestrial virosphere.</title>
        <authorList>
            <person name="Holmfeldt K."/>
            <person name="Nilsson E."/>
            <person name="Simone D."/>
            <person name="Lopez-Fernandez M."/>
            <person name="Wu X."/>
            <person name="de Brujin I."/>
            <person name="Lundin D."/>
            <person name="Andersson A."/>
            <person name="Bertilsson S."/>
            <person name="Dopson M."/>
        </authorList>
    </citation>
    <scope>NUCLEOTIDE SEQUENCE</scope>
    <source>
        <strain evidence="1">MM415B03380</strain>
    </source>
</reference>
<sequence>MKVWELIKQLKKYPKDMEVHVSHGDNYEWESAGWVSGVSHFVKTDYVDQVSDSFDLDSRRMFKDMPPECIILNC</sequence>